<evidence type="ECO:0000256" key="10">
    <source>
        <dbReference type="ARBA" id="ARBA00023209"/>
    </source>
</evidence>
<feature type="transmembrane region" description="Helical" evidence="13">
    <location>
        <begin position="12"/>
        <end position="33"/>
    </location>
</feature>
<dbReference type="SUPFAM" id="SSF56024">
    <property type="entry name" value="Phospholipase D/nuclease"/>
    <property type="match status" value="2"/>
</dbReference>
<dbReference type="InterPro" id="IPR001736">
    <property type="entry name" value="PLipase_D/transphosphatidylase"/>
</dbReference>
<evidence type="ECO:0000259" key="14">
    <source>
        <dbReference type="PROSITE" id="PS50035"/>
    </source>
</evidence>
<keyword evidence="5 13" id="KW-0812">Transmembrane</keyword>
<dbReference type="PROSITE" id="PS50035">
    <property type="entry name" value="PLD"/>
    <property type="match status" value="2"/>
</dbReference>
<name>A0ABQ1P2Q9_9ENTE</name>
<evidence type="ECO:0000256" key="13">
    <source>
        <dbReference type="SAM" id="Phobius"/>
    </source>
</evidence>
<evidence type="ECO:0000256" key="12">
    <source>
        <dbReference type="NCBIfam" id="TIGR04265"/>
    </source>
</evidence>
<keyword evidence="6" id="KW-0677">Repeat</keyword>
<evidence type="ECO:0000313" key="15">
    <source>
        <dbReference type="EMBL" id="GGC89206.1"/>
    </source>
</evidence>
<evidence type="ECO:0000256" key="9">
    <source>
        <dbReference type="ARBA" id="ARBA00023136"/>
    </source>
</evidence>
<dbReference type="PANTHER" id="PTHR21248">
    <property type="entry name" value="CARDIOLIPIN SYNTHASE"/>
    <property type="match status" value="1"/>
</dbReference>
<dbReference type="InterPro" id="IPR025202">
    <property type="entry name" value="PLD-like_dom"/>
</dbReference>
<protein>
    <recommendedName>
        <fullName evidence="12">Cardiolipin synthase</fullName>
        <ecNumber evidence="12">2.7.8.-</ecNumber>
    </recommendedName>
</protein>
<evidence type="ECO:0000256" key="11">
    <source>
        <dbReference type="ARBA" id="ARBA00023264"/>
    </source>
</evidence>
<evidence type="ECO:0000256" key="7">
    <source>
        <dbReference type="ARBA" id="ARBA00022989"/>
    </source>
</evidence>
<keyword evidence="16" id="KW-1185">Reference proteome</keyword>
<dbReference type="EC" id="2.7.8.-" evidence="12"/>
<comment type="subcellular location">
    <subcellularLocation>
        <location evidence="1">Cell membrane</location>
        <topology evidence="1">Multi-pass membrane protein</topology>
    </subcellularLocation>
</comment>
<dbReference type="PANTHER" id="PTHR21248:SF22">
    <property type="entry name" value="PHOSPHOLIPASE D"/>
    <property type="match status" value="1"/>
</dbReference>
<keyword evidence="9 13" id="KW-0472">Membrane</keyword>
<proteinExistence type="predicted"/>
<feature type="transmembrane region" description="Helical" evidence="13">
    <location>
        <begin position="39"/>
        <end position="58"/>
    </location>
</feature>
<accession>A0ABQ1P2Q9</accession>
<evidence type="ECO:0000256" key="2">
    <source>
        <dbReference type="ARBA" id="ARBA00022475"/>
    </source>
</evidence>
<evidence type="ECO:0000256" key="8">
    <source>
        <dbReference type="ARBA" id="ARBA00023098"/>
    </source>
</evidence>
<feature type="domain" description="PLD phosphodiesterase" evidence="14">
    <location>
        <begin position="238"/>
        <end position="265"/>
    </location>
</feature>
<sequence>MLKSRGNDMNQTIRQFGVLLAVLIIGIGILFLLFPQVMLVFLMFFEIIAIILSIYILFKRTDVTSIKVAWILTLYCLPIVGIFLYLFFGRSQLKSTAIQKKEQQYLHEYVQTLQTNYTSPTSMLKIKNERLTEKRVLGGNRFDILTDGEATFDAIFTAIEEAKEHIHLFYFIIKEDELAEKLKKSLIKKAGEGVQVRFAVDGLGSLKLSDAYLNALREANVEVCIFNPIRTFYHLFRANWRNHRKVIVIDGRIGFTGGLNIGNEYLGLTEKFSSWRDTHIRLQGPVVTQLQETFLYDWLYMKNKIGSASEFLSKQYFPNERAGNDEGQVIYGGPYDQERMIRDVFFNMIDSATAKISIASPYFVPDDEMLALLRRVARNGIEVEILIPGKGDRKLSYYGNDFYLETLISAGIKVYKYDNTAFLHCKVMIIDEKIATVGSTNFDIRSFDINHEVSVILYNGKGVKKLAEDYRRDVQKATEITDVDLAERSRWKKIKGRVCGLFAPLL</sequence>
<keyword evidence="4" id="KW-0808">Transferase</keyword>
<evidence type="ECO:0000256" key="4">
    <source>
        <dbReference type="ARBA" id="ARBA00022679"/>
    </source>
</evidence>
<feature type="domain" description="PLD phosphodiesterase" evidence="14">
    <location>
        <begin position="419"/>
        <end position="446"/>
    </location>
</feature>
<evidence type="ECO:0000256" key="3">
    <source>
        <dbReference type="ARBA" id="ARBA00022516"/>
    </source>
</evidence>
<keyword evidence="10" id="KW-0594">Phospholipid biosynthesis</keyword>
<comment type="caution">
    <text evidence="15">The sequence shown here is derived from an EMBL/GenBank/DDBJ whole genome shotgun (WGS) entry which is preliminary data.</text>
</comment>
<evidence type="ECO:0000256" key="1">
    <source>
        <dbReference type="ARBA" id="ARBA00004651"/>
    </source>
</evidence>
<feature type="transmembrane region" description="Helical" evidence="13">
    <location>
        <begin position="70"/>
        <end position="88"/>
    </location>
</feature>
<dbReference type="CDD" id="cd09112">
    <property type="entry name" value="PLDc_CLS_2"/>
    <property type="match status" value="1"/>
</dbReference>
<reference evidence="16" key="1">
    <citation type="journal article" date="2019" name="Int. J. Syst. Evol. Microbiol.">
        <title>The Global Catalogue of Microorganisms (GCM) 10K type strain sequencing project: providing services to taxonomists for standard genome sequencing and annotation.</title>
        <authorList>
            <consortium name="The Broad Institute Genomics Platform"/>
            <consortium name="The Broad Institute Genome Sequencing Center for Infectious Disease"/>
            <person name="Wu L."/>
            <person name="Ma J."/>
        </authorList>
    </citation>
    <scope>NUCLEOTIDE SEQUENCE [LARGE SCALE GENOMIC DNA]</scope>
    <source>
        <strain evidence="16">CGMCC 1.15942</strain>
    </source>
</reference>
<dbReference type="InterPro" id="IPR022924">
    <property type="entry name" value="Cardiolipin_synthase"/>
</dbReference>
<organism evidence="15 16">
    <name type="scientific">Enterococcus wangshanyuanii</name>
    <dbReference type="NCBI Taxonomy" id="2005703"/>
    <lineage>
        <taxon>Bacteria</taxon>
        <taxon>Bacillati</taxon>
        <taxon>Bacillota</taxon>
        <taxon>Bacilli</taxon>
        <taxon>Lactobacillales</taxon>
        <taxon>Enterococcaceae</taxon>
        <taxon>Enterococcus</taxon>
    </lineage>
</organism>
<evidence type="ECO:0000256" key="6">
    <source>
        <dbReference type="ARBA" id="ARBA00022737"/>
    </source>
</evidence>
<dbReference type="Pfam" id="PF13396">
    <property type="entry name" value="PLDc_N"/>
    <property type="match status" value="1"/>
</dbReference>
<keyword evidence="8" id="KW-0443">Lipid metabolism</keyword>
<dbReference type="EMBL" id="BMKI01000003">
    <property type="protein sequence ID" value="GGC89206.1"/>
    <property type="molecule type" value="Genomic_DNA"/>
</dbReference>
<dbReference type="Gene3D" id="3.30.870.10">
    <property type="entry name" value="Endonuclease Chain A"/>
    <property type="match status" value="2"/>
</dbReference>
<dbReference type="NCBIfam" id="TIGR04265">
    <property type="entry name" value="bac_cardiolipin"/>
    <property type="match status" value="1"/>
</dbReference>
<evidence type="ECO:0000313" key="16">
    <source>
        <dbReference type="Proteomes" id="UP000630615"/>
    </source>
</evidence>
<dbReference type="SMART" id="SM00155">
    <property type="entry name" value="PLDc"/>
    <property type="match status" value="2"/>
</dbReference>
<dbReference type="InterPro" id="IPR027379">
    <property type="entry name" value="CLS_N"/>
</dbReference>
<dbReference type="Proteomes" id="UP000630615">
    <property type="component" value="Unassembled WGS sequence"/>
</dbReference>
<gene>
    <name evidence="15" type="ORF">GCM10011573_18590</name>
</gene>
<keyword evidence="3" id="KW-0444">Lipid biosynthesis</keyword>
<dbReference type="Pfam" id="PF13091">
    <property type="entry name" value="PLDc_2"/>
    <property type="match status" value="2"/>
</dbReference>
<keyword evidence="2" id="KW-1003">Cell membrane</keyword>
<dbReference type="CDD" id="cd09110">
    <property type="entry name" value="PLDc_CLS_1"/>
    <property type="match status" value="1"/>
</dbReference>
<evidence type="ECO:0000256" key="5">
    <source>
        <dbReference type="ARBA" id="ARBA00022692"/>
    </source>
</evidence>
<keyword evidence="11" id="KW-1208">Phospholipid metabolism</keyword>
<keyword evidence="7 13" id="KW-1133">Transmembrane helix</keyword>